<dbReference type="InterPro" id="IPR017853">
    <property type="entry name" value="GH"/>
</dbReference>
<dbReference type="Proteomes" id="UP000663827">
    <property type="component" value="Unassembled WGS sequence"/>
</dbReference>
<evidence type="ECO:0000313" key="2">
    <source>
        <dbReference type="Proteomes" id="UP000663827"/>
    </source>
</evidence>
<accession>A0A8H3E6C5</accession>
<protein>
    <submittedName>
        <fullName evidence="1">Uncharacterized protein</fullName>
    </submittedName>
</protein>
<dbReference type="EMBL" id="CAJNJQ010002868">
    <property type="protein sequence ID" value="CAE7187049.1"/>
    <property type="molecule type" value="Genomic_DNA"/>
</dbReference>
<organism evidence="1 2">
    <name type="scientific">Rhizoctonia solani</name>
    <dbReference type="NCBI Taxonomy" id="456999"/>
    <lineage>
        <taxon>Eukaryota</taxon>
        <taxon>Fungi</taxon>
        <taxon>Dikarya</taxon>
        <taxon>Basidiomycota</taxon>
        <taxon>Agaricomycotina</taxon>
        <taxon>Agaricomycetes</taxon>
        <taxon>Cantharellales</taxon>
        <taxon>Ceratobasidiaceae</taxon>
        <taxon>Rhizoctonia</taxon>
    </lineage>
</organism>
<gene>
    <name evidence="1" type="ORF">RDB_LOCUS123071</name>
</gene>
<sequence length="185" mass="21167">MGTRDPRTRARLPCPAIVAVPRPAVRYHRSPLLTSQTSRSLVAPELVTSPRTRVEIRRGPDSRVSLGDWLVLEPFVPPALYEPYRPGAIDEWTLWEAIEADNSRVVLPEFSRSFNWIPITIPYWAVKKFYNVAFWKAWPGNPPARRLNGRKYGLCINNTINVDLHTIPGSHSSFSHSGKRDRVNW</sequence>
<evidence type="ECO:0000313" key="1">
    <source>
        <dbReference type="EMBL" id="CAE7187049.1"/>
    </source>
</evidence>
<name>A0A8H3E6C5_9AGAM</name>
<dbReference type="SUPFAM" id="SSF51445">
    <property type="entry name" value="(Trans)glycosidases"/>
    <property type="match status" value="1"/>
</dbReference>
<dbReference type="Gene3D" id="3.20.20.80">
    <property type="entry name" value="Glycosidases"/>
    <property type="match status" value="1"/>
</dbReference>
<comment type="caution">
    <text evidence="1">The sequence shown here is derived from an EMBL/GenBank/DDBJ whole genome shotgun (WGS) entry which is preliminary data.</text>
</comment>
<proteinExistence type="predicted"/>
<reference evidence="1" key="1">
    <citation type="submission" date="2021-01" db="EMBL/GenBank/DDBJ databases">
        <authorList>
            <person name="Kaushik A."/>
        </authorList>
    </citation>
    <scope>NUCLEOTIDE SEQUENCE</scope>
    <source>
        <strain evidence="1">AG5</strain>
    </source>
</reference>
<dbReference type="AlphaFoldDB" id="A0A8H3E6C5"/>